<dbReference type="AlphaFoldDB" id="A0A6N9VKL8"/>
<dbReference type="InterPro" id="IPR020846">
    <property type="entry name" value="MFS_dom"/>
</dbReference>
<feature type="transmembrane region" description="Helical" evidence="8">
    <location>
        <begin position="167"/>
        <end position="185"/>
    </location>
</feature>
<feature type="transmembrane region" description="Helical" evidence="8">
    <location>
        <begin position="252"/>
        <end position="271"/>
    </location>
</feature>
<evidence type="ECO:0000313" key="10">
    <source>
        <dbReference type="EMBL" id="NEB73420.1"/>
    </source>
</evidence>
<evidence type="ECO:0000313" key="11">
    <source>
        <dbReference type="Proteomes" id="UP000471648"/>
    </source>
</evidence>
<dbReference type="CDD" id="cd17325">
    <property type="entry name" value="MFS_MdtG_SLC18_like"/>
    <property type="match status" value="1"/>
</dbReference>
<keyword evidence="4 8" id="KW-0812">Transmembrane</keyword>
<feature type="transmembrane region" description="Helical" evidence="8">
    <location>
        <begin position="78"/>
        <end position="97"/>
    </location>
</feature>
<evidence type="ECO:0000256" key="3">
    <source>
        <dbReference type="ARBA" id="ARBA00022475"/>
    </source>
</evidence>
<keyword evidence="3" id="KW-1003">Cell membrane</keyword>
<evidence type="ECO:0000256" key="6">
    <source>
        <dbReference type="ARBA" id="ARBA00023136"/>
    </source>
</evidence>
<evidence type="ECO:0000256" key="5">
    <source>
        <dbReference type="ARBA" id="ARBA00022989"/>
    </source>
</evidence>
<dbReference type="PANTHER" id="PTHR23517">
    <property type="entry name" value="RESISTANCE PROTEIN MDTM, PUTATIVE-RELATED-RELATED"/>
    <property type="match status" value="1"/>
</dbReference>
<feature type="transmembrane region" description="Helical" evidence="8">
    <location>
        <begin position="12"/>
        <end position="37"/>
    </location>
</feature>
<dbReference type="InterPro" id="IPR011701">
    <property type="entry name" value="MFS"/>
</dbReference>
<sequence length="420" mass="42425">MRKNMGNKLPLEVRVLVAAGFTVSIGYGFVAPAIPLYAREFGISYVAASAVVSAFVVSRLLGSAPAGRVVDRLGERDSYVLGLVIVTVSTGACAFVSDYWQLVLLRAVSGIGSALFTVAGGVLLARAAPPHLRGRASGVYSTFFVLGGISGPLLGAGLIAVDLRTPFLVYGGALLVAALLMLVLVRRPAATVPTVGGAVEPAAGFTDALRHPAYRAALVANFANGWMVSGIRLSLVPLFVVEGLGRGGSWASASLAAFAAGNAVVLLRAGVWSDRKGRRAPVVIGLLLSGAGTGVMGLADSFALFAAVSFVAGLGSGILTPPLNASVADVLGGRSRGGPVLAGFQMSADLGGVTGPLITGALVSGFSFGVAFAATGIWALLSVPLWLRAPETLPPGSPDQQAPSARSTDSSSSRASQGRG</sequence>
<feature type="transmembrane region" description="Helical" evidence="8">
    <location>
        <begin position="283"/>
        <end position="312"/>
    </location>
</feature>
<dbReference type="GO" id="GO:0022857">
    <property type="term" value="F:transmembrane transporter activity"/>
    <property type="evidence" value="ECO:0007669"/>
    <property type="project" value="InterPro"/>
</dbReference>
<reference evidence="10 11" key="1">
    <citation type="submission" date="2020-01" db="EMBL/GenBank/DDBJ databases">
        <title>Insect and environment-associated Actinomycetes.</title>
        <authorList>
            <person name="Currrie C."/>
            <person name="Chevrette M."/>
            <person name="Carlson C."/>
            <person name="Stubbendieck R."/>
            <person name="Wendt-Pienkowski E."/>
        </authorList>
    </citation>
    <scope>NUCLEOTIDE SEQUENCE [LARGE SCALE GENOMIC DNA]</scope>
    <source>
        <strain evidence="10 11">SID14438</strain>
    </source>
</reference>
<dbReference type="EMBL" id="JAAGME010001724">
    <property type="protein sequence ID" value="NEB73420.1"/>
    <property type="molecule type" value="Genomic_DNA"/>
</dbReference>
<accession>A0A6N9VKL8</accession>
<dbReference type="PROSITE" id="PS50850">
    <property type="entry name" value="MFS"/>
    <property type="match status" value="1"/>
</dbReference>
<gene>
    <name evidence="10" type="ORF">G3I39_41140</name>
</gene>
<feature type="transmembrane region" description="Helical" evidence="8">
    <location>
        <begin position="357"/>
        <end position="381"/>
    </location>
</feature>
<dbReference type="Gene3D" id="1.20.1250.20">
    <property type="entry name" value="MFS general substrate transporter like domains"/>
    <property type="match status" value="2"/>
</dbReference>
<dbReference type="InterPro" id="IPR050171">
    <property type="entry name" value="MFS_Transporters"/>
</dbReference>
<keyword evidence="5 8" id="KW-1133">Transmembrane helix</keyword>
<feature type="domain" description="Major facilitator superfamily (MFS) profile" evidence="9">
    <location>
        <begin position="12"/>
        <end position="393"/>
    </location>
</feature>
<evidence type="ECO:0000256" key="7">
    <source>
        <dbReference type="SAM" id="MobiDB-lite"/>
    </source>
</evidence>
<dbReference type="PRINTS" id="PR01035">
    <property type="entry name" value="TCRTETA"/>
</dbReference>
<comment type="subcellular location">
    <subcellularLocation>
        <location evidence="1">Cell membrane</location>
        <topology evidence="1">Multi-pass membrane protein</topology>
    </subcellularLocation>
</comment>
<evidence type="ECO:0000256" key="4">
    <source>
        <dbReference type="ARBA" id="ARBA00022692"/>
    </source>
</evidence>
<feature type="transmembrane region" description="Helical" evidence="8">
    <location>
        <begin position="218"/>
        <end position="240"/>
    </location>
</feature>
<organism evidence="10 11">
    <name type="scientific">Streptomyces microflavus</name>
    <name type="common">Streptomyces lipmanii</name>
    <dbReference type="NCBI Taxonomy" id="1919"/>
    <lineage>
        <taxon>Bacteria</taxon>
        <taxon>Bacillati</taxon>
        <taxon>Actinomycetota</taxon>
        <taxon>Actinomycetes</taxon>
        <taxon>Kitasatosporales</taxon>
        <taxon>Streptomycetaceae</taxon>
        <taxon>Streptomyces</taxon>
    </lineage>
</organism>
<dbReference type="Pfam" id="PF07690">
    <property type="entry name" value="MFS_1"/>
    <property type="match status" value="1"/>
</dbReference>
<dbReference type="GO" id="GO:0005886">
    <property type="term" value="C:plasma membrane"/>
    <property type="evidence" value="ECO:0007669"/>
    <property type="project" value="UniProtKB-SubCell"/>
</dbReference>
<evidence type="ECO:0000256" key="2">
    <source>
        <dbReference type="ARBA" id="ARBA00022448"/>
    </source>
</evidence>
<feature type="transmembrane region" description="Helical" evidence="8">
    <location>
        <begin position="43"/>
        <end position="66"/>
    </location>
</feature>
<dbReference type="Proteomes" id="UP000471648">
    <property type="component" value="Unassembled WGS sequence"/>
</dbReference>
<evidence type="ECO:0000259" key="9">
    <source>
        <dbReference type="PROSITE" id="PS50850"/>
    </source>
</evidence>
<proteinExistence type="predicted"/>
<protein>
    <submittedName>
        <fullName evidence="10">MFS transporter</fullName>
    </submittedName>
</protein>
<evidence type="ECO:0000256" key="1">
    <source>
        <dbReference type="ARBA" id="ARBA00004651"/>
    </source>
</evidence>
<dbReference type="InterPro" id="IPR036259">
    <property type="entry name" value="MFS_trans_sf"/>
</dbReference>
<comment type="caution">
    <text evidence="10">The sequence shown here is derived from an EMBL/GenBank/DDBJ whole genome shotgun (WGS) entry which is preliminary data.</text>
</comment>
<feature type="region of interest" description="Disordered" evidence="7">
    <location>
        <begin position="392"/>
        <end position="420"/>
    </location>
</feature>
<dbReference type="InterPro" id="IPR001958">
    <property type="entry name" value="Tet-R_TetA/multi-R_MdtG-like"/>
</dbReference>
<dbReference type="SUPFAM" id="SSF103473">
    <property type="entry name" value="MFS general substrate transporter"/>
    <property type="match status" value="1"/>
</dbReference>
<feature type="transmembrane region" description="Helical" evidence="8">
    <location>
        <begin position="137"/>
        <end position="161"/>
    </location>
</feature>
<keyword evidence="2" id="KW-0813">Transport</keyword>
<keyword evidence="6 8" id="KW-0472">Membrane</keyword>
<feature type="compositionally biased region" description="Low complexity" evidence="7">
    <location>
        <begin position="404"/>
        <end position="420"/>
    </location>
</feature>
<feature type="transmembrane region" description="Helical" evidence="8">
    <location>
        <begin position="103"/>
        <end position="125"/>
    </location>
</feature>
<evidence type="ECO:0000256" key="8">
    <source>
        <dbReference type="SAM" id="Phobius"/>
    </source>
</evidence>
<name>A0A6N9VKL8_STRMI</name>